<protein>
    <submittedName>
        <fullName evidence="1">DUF4085 family protein</fullName>
    </submittedName>
</protein>
<dbReference type="EMBL" id="SADV01000012">
    <property type="protein sequence ID" value="TQR30901.1"/>
    <property type="molecule type" value="Genomic_DNA"/>
</dbReference>
<evidence type="ECO:0000313" key="1">
    <source>
        <dbReference type="EMBL" id="TQR30901.1"/>
    </source>
</evidence>
<evidence type="ECO:0000313" key="2">
    <source>
        <dbReference type="Proteomes" id="UP000317944"/>
    </source>
</evidence>
<dbReference type="OrthoDB" id="2563891at2"/>
<gene>
    <name evidence="1" type="ORF">C7Y47_15300</name>
</gene>
<dbReference type="RefSeq" id="WP_142509551.1">
    <property type="nucleotide sequence ID" value="NZ_SADV01000012.1"/>
</dbReference>
<accession>A0A544UEK3</accession>
<dbReference type="AlphaFoldDB" id="A0A544UEK3"/>
<comment type="caution">
    <text evidence="1">The sequence shown here is derived from an EMBL/GenBank/DDBJ whole genome shotgun (WGS) entry which is preliminary data.</text>
</comment>
<reference evidence="1 2" key="1">
    <citation type="submission" date="2018-03" db="EMBL/GenBank/DDBJ databases">
        <title>Aerobic endospore-forming bacteria genome sequencing and assembly.</title>
        <authorList>
            <person name="Cavalcante D.A."/>
            <person name="Driks A."/>
            <person name="Putonti C."/>
            <person name="De-Souza M.T."/>
        </authorList>
    </citation>
    <scope>NUCLEOTIDE SEQUENCE [LARGE SCALE GENOMIC DNA]</scope>
    <source>
        <strain evidence="1 2">SDF0037</strain>
    </source>
</reference>
<dbReference type="Proteomes" id="UP000317944">
    <property type="component" value="Unassembled WGS sequence"/>
</dbReference>
<dbReference type="InterPro" id="IPR025144">
    <property type="entry name" value="DUF4085"/>
</dbReference>
<name>A0A544UEK3_LYSSH</name>
<sequence length="356" mass="41396">MMFFLTRERQEVFNAAHTYPFEEEFDAEFEDHLYEHLAEYIDVLPQKFQSGIIERTLFRNDTLMEEFEEWCNVTIEQFTTKSNAIYEKREAIVERFNPSAQTVFSQSFHDGKILNAEQQGNNFTLLLDMSGGFTVESIVQLVFHDAQTEGNLEGYYVYDELIMIEGRFALRVLSSFGSPYAEWTIFFKDVTAKYLYRPAVYIEPGEVATWDDYVIALNLDDKYYIVKDMHFVEIDLATLSQTDNGIFAGRVLLGDSFEEARERIYCATYEDPNAHFSEPIPTDELLFAMFDLDQNIRVRAFNTIFALGEDAAYIVNDALRKVDVSADENMYFGIIASHFDQLGCLEDDVKLKWLRE</sequence>
<proteinExistence type="predicted"/>
<dbReference type="Pfam" id="PF13315">
    <property type="entry name" value="DUF4085"/>
    <property type="match status" value="1"/>
</dbReference>
<organism evidence="1 2">
    <name type="scientific">Lysinibacillus sphaericus</name>
    <name type="common">Bacillus sphaericus</name>
    <dbReference type="NCBI Taxonomy" id="1421"/>
    <lineage>
        <taxon>Bacteria</taxon>
        <taxon>Bacillati</taxon>
        <taxon>Bacillota</taxon>
        <taxon>Bacilli</taxon>
        <taxon>Bacillales</taxon>
        <taxon>Bacillaceae</taxon>
        <taxon>Lysinibacillus</taxon>
    </lineage>
</organism>